<dbReference type="STRING" id="233100.SAMN05216526_0032"/>
<dbReference type="InterPro" id="IPR050106">
    <property type="entry name" value="HistidinolP_aminotransfase"/>
</dbReference>
<dbReference type="UniPathway" id="UPA00031">
    <property type="reaction ID" value="UER00012"/>
</dbReference>
<dbReference type="InterPro" id="IPR015421">
    <property type="entry name" value="PyrdxlP-dep_Trfase_major"/>
</dbReference>
<comment type="pathway">
    <text evidence="2 9">Amino-acid biosynthesis; L-histidine biosynthesis; L-histidine from 5-phospho-alpha-D-ribose 1-diphosphate: step 7/9.</text>
</comment>
<dbReference type="Proteomes" id="UP000223759">
    <property type="component" value="Unassembled WGS sequence"/>
</dbReference>
<evidence type="ECO:0000256" key="7">
    <source>
        <dbReference type="ARBA" id="ARBA00022898"/>
    </source>
</evidence>
<dbReference type="NCBIfam" id="TIGR01141">
    <property type="entry name" value="hisC"/>
    <property type="match status" value="1"/>
</dbReference>
<comment type="catalytic activity">
    <reaction evidence="8 9">
        <text>L-histidinol phosphate + 2-oxoglutarate = 3-(imidazol-4-yl)-2-oxopropyl phosphate + L-glutamate</text>
        <dbReference type="Rhea" id="RHEA:23744"/>
        <dbReference type="ChEBI" id="CHEBI:16810"/>
        <dbReference type="ChEBI" id="CHEBI:29985"/>
        <dbReference type="ChEBI" id="CHEBI:57766"/>
        <dbReference type="ChEBI" id="CHEBI:57980"/>
        <dbReference type="EC" id="2.6.1.9"/>
    </reaction>
</comment>
<dbReference type="GO" id="GO:0000105">
    <property type="term" value="P:L-histidine biosynthetic process"/>
    <property type="evidence" value="ECO:0007669"/>
    <property type="project" value="UniProtKB-UniRule"/>
</dbReference>
<keyword evidence="7 9" id="KW-0663">Pyridoxal phosphate</keyword>
<accession>A0A1R3VM59</accession>
<dbReference type="GO" id="GO:0004400">
    <property type="term" value="F:histidinol-phosphate transaminase activity"/>
    <property type="evidence" value="ECO:0007669"/>
    <property type="project" value="UniProtKB-UniRule"/>
</dbReference>
<dbReference type="HAMAP" id="MF_01023">
    <property type="entry name" value="HisC_aminotrans_2"/>
    <property type="match status" value="1"/>
</dbReference>
<keyword evidence="12" id="KW-1185">Reference proteome</keyword>
<dbReference type="InterPro" id="IPR004839">
    <property type="entry name" value="Aminotransferase_I/II_large"/>
</dbReference>
<sequence length="372" mass="40239">MSCDYRALANAGVQKISPYEPGKPIETLERELGISNSIKLASNENPLGPSPLALKAITGMLPELALYPDGGGFALREAIAAKLRVSADIVTLGNGSNDVLELIARAYLAPGFSAVFSEHAFAVYPLAVMATGATPRIAKANAANHAMPYGHDLNALREAIDATTRLVFIANPNNPTGTWLTRQALTAFLDSVPEDVLVVLDEAYSEYVGHDDYPDAIAWLQQYPNLIVTRTFSKIYGLAGLRIGFALSHPQVADMLNRVRQPFNTNMLAQAAAIASLEDADHILRSVALNDEGLAFLTQACTERDLRYIPSVGNFLCIEVGDGAKVYQDLLREGVIVRPIASYGLPQYLRVSIGTAKDNQRFIKALDKVQGR</sequence>
<feature type="domain" description="Aminotransferase class I/classII large" evidence="10">
    <location>
        <begin position="37"/>
        <end position="366"/>
    </location>
</feature>
<dbReference type="Pfam" id="PF00155">
    <property type="entry name" value="Aminotran_1_2"/>
    <property type="match status" value="1"/>
</dbReference>
<keyword evidence="5 9" id="KW-0032">Aminotransferase</keyword>
<dbReference type="Gene3D" id="3.90.1150.10">
    <property type="entry name" value="Aspartate Aminotransferase, domain 1"/>
    <property type="match status" value="1"/>
</dbReference>
<dbReference type="RefSeq" id="WP_076753896.1">
    <property type="nucleotide sequence ID" value="NZ_CP023018.1"/>
</dbReference>
<keyword evidence="9" id="KW-0368">Histidine biosynthesis</keyword>
<dbReference type="InterPro" id="IPR015424">
    <property type="entry name" value="PyrdxlP-dep_Trfase"/>
</dbReference>
<evidence type="ECO:0000256" key="2">
    <source>
        <dbReference type="ARBA" id="ARBA00005011"/>
    </source>
</evidence>
<dbReference type="Gene3D" id="3.40.640.10">
    <property type="entry name" value="Type I PLP-dependent aspartate aminotransferase-like (Major domain)"/>
    <property type="match status" value="1"/>
</dbReference>
<dbReference type="CDD" id="cd00609">
    <property type="entry name" value="AAT_like"/>
    <property type="match status" value="1"/>
</dbReference>
<dbReference type="SUPFAM" id="SSF53383">
    <property type="entry name" value="PLP-dependent transferases"/>
    <property type="match status" value="1"/>
</dbReference>
<evidence type="ECO:0000259" key="10">
    <source>
        <dbReference type="Pfam" id="PF00155"/>
    </source>
</evidence>
<dbReference type="PANTHER" id="PTHR43643">
    <property type="entry name" value="HISTIDINOL-PHOSPHATE AMINOTRANSFERASE 2"/>
    <property type="match status" value="1"/>
</dbReference>
<name>A0A1R3VM59_9GAMM</name>
<comment type="cofactor">
    <cofactor evidence="1 9">
        <name>pyridoxal 5'-phosphate</name>
        <dbReference type="ChEBI" id="CHEBI:597326"/>
    </cofactor>
</comment>
<evidence type="ECO:0000256" key="9">
    <source>
        <dbReference type="HAMAP-Rule" id="MF_01023"/>
    </source>
</evidence>
<evidence type="ECO:0000256" key="1">
    <source>
        <dbReference type="ARBA" id="ARBA00001933"/>
    </source>
</evidence>
<dbReference type="AlphaFoldDB" id="A0A1R3VM59"/>
<evidence type="ECO:0000256" key="3">
    <source>
        <dbReference type="ARBA" id="ARBA00007970"/>
    </source>
</evidence>
<keyword evidence="6 9" id="KW-0808">Transferase</keyword>
<evidence type="ECO:0000256" key="8">
    <source>
        <dbReference type="ARBA" id="ARBA00047481"/>
    </source>
</evidence>
<dbReference type="InterPro" id="IPR005861">
    <property type="entry name" value="HisP_aminotrans"/>
</dbReference>
<evidence type="ECO:0000313" key="12">
    <source>
        <dbReference type="Proteomes" id="UP000223759"/>
    </source>
</evidence>
<dbReference type="EMBL" id="FTPK01000001">
    <property type="protein sequence ID" value="SIT65584.1"/>
    <property type="molecule type" value="Genomic_DNA"/>
</dbReference>
<evidence type="ECO:0000256" key="6">
    <source>
        <dbReference type="ARBA" id="ARBA00022679"/>
    </source>
</evidence>
<dbReference type="InterPro" id="IPR015422">
    <property type="entry name" value="PyrdxlP-dep_Trfase_small"/>
</dbReference>
<evidence type="ECO:0000256" key="4">
    <source>
        <dbReference type="ARBA" id="ARBA00011738"/>
    </source>
</evidence>
<comment type="similarity">
    <text evidence="3 9">Belongs to the class-II pyridoxal-phosphate-dependent aminotransferase family. Histidinol-phosphate aminotransferase subfamily.</text>
</comment>
<proteinExistence type="inferred from homology"/>
<dbReference type="GO" id="GO:0030170">
    <property type="term" value="F:pyridoxal phosphate binding"/>
    <property type="evidence" value="ECO:0007669"/>
    <property type="project" value="InterPro"/>
</dbReference>
<dbReference type="EC" id="2.6.1.9" evidence="9"/>
<keyword evidence="9" id="KW-0028">Amino-acid biosynthesis</keyword>
<dbReference type="PANTHER" id="PTHR43643:SF3">
    <property type="entry name" value="HISTIDINOL-PHOSPHATE AMINOTRANSFERASE"/>
    <property type="match status" value="1"/>
</dbReference>
<organism evidence="11 12">
    <name type="scientific">Ectothiorhodosinus mongolicus</name>
    <dbReference type="NCBI Taxonomy" id="233100"/>
    <lineage>
        <taxon>Bacteria</taxon>
        <taxon>Pseudomonadati</taxon>
        <taxon>Pseudomonadota</taxon>
        <taxon>Gammaproteobacteria</taxon>
        <taxon>Chromatiales</taxon>
        <taxon>Ectothiorhodospiraceae</taxon>
        <taxon>Ectothiorhodosinus</taxon>
    </lineage>
</organism>
<feature type="modified residue" description="N6-(pyridoxal phosphate)lysine" evidence="9">
    <location>
        <position position="234"/>
    </location>
</feature>
<dbReference type="OrthoDB" id="9813612at2"/>
<protein>
    <recommendedName>
        <fullName evidence="9">Histidinol-phosphate aminotransferase</fullName>
        <ecNumber evidence="9">2.6.1.9</ecNumber>
    </recommendedName>
    <alternativeName>
        <fullName evidence="9">Imidazole acetol-phosphate transaminase</fullName>
    </alternativeName>
</protein>
<comment type="subunit">
    <text evidence="4 9">Homodimer.</text>
</comment>
<evidence type="ECO:0000256" key="5">
    <source>
        <dbReference type="ARBA" id="ARBA00022576"/>
    </source>
</evidence>
<gene>
    <name evidence="9" type="primary">hisC</name>
    <name evidence="11" type="ORF">SAMN05216526_0032</name>
</gene>
<reference evidence="11 12" key="1">
    <citation type="submission" date="2017-01" db="EMBL/GenBank/DDBJ databases">
        <authorList>
            <person name="Mah S.A."/>
            <person name="Swanson W.J."/>
            <person name="Moy G.W."/>
            <person name="Vacquier V.D."/>
        </authorList>
    </citation>
    <scope>NUCLEOTIDE SEQUENCE [LARGE SCALE GENOMIC DNA]</scope>
    <source>
        <strain evidence="11 12">M9</strain>
    </source>
</reference>
<evidence type="ECO:0000313" key="11">
    <source>
        <dbReference type="EMBL" id="SIT65584.1"/>
    </source>
</evidence>